<dbReference type="RefSeq" id="WP_218031516.1">
    <property type="nucleotide sequence ID" value="NZ_BJXV01000001.1"/>
</dbReference>
<dbReference type="GO" id="GO:0016020">
    <property type="term" value="C:membrane"/>
    <property type="evidence" value="ECO:0007669"/>
    <property type="project" value="UniProtKB-SubCell"/>
</dbReference>
<sequence>MTRTNHKLDTHFRDKVPSPPQGHSRIKWYGPGLLWMLSAVGTGSILFTPRVASAYEYQLLWILLVVVLFMWVMIREMARYSIVSGHTMLEGMHSLGGPRDWAVWVIFVPQLLAAGIGIAGLAAVVGSALGAFLPGPNTLYAISMVVFSTLFTATGRYSLIESFSRLMALALMVMAIVTAAIVFPAPQKVAQGLMPGLPDNLDLYVVLPWVGTILAGSMGIVWFGYWTATRGFGGGLQGREPDDEVPASSRNEIEGTESESMDTRLANARGWIRTMTKTAALGVVGGLIVIFSFMVLGAELLAPQGIMPQGPEVAVDLTNIFSDVWGEFGRYLLLTAIVIALGGSILANQDGWGRSFADMTLILTQSQRNDQGARLLKSLDTLDRKLPWPLFERRWLKRLYIVTVTGLVPVIILLLFNDPVQVMSVSGIIAAAHTPFIALTALYVNRSRLPTSLRPGLPATLTMGLAGLFYLGFAILYLLNMLGMVGGQ</sequence>
<dbReference type="GO" id="GO:0046873">
    <property type="term" value="F:metal ion transmembrane transporter activity"/>
    <property type="evidence" value="ECO:0007669"/>
    <property type="project" value="InterPro"/>
</dbReference>
<evidence type="ECO:0000256" key="2">
    <source>
        <dbReference type="ARBA" id="ARBA00022692"/>
    </source>
</evidence>
<feature type="transmembrane region" description="Helical" evidence="6">
    <location>
        <begin position="206"/>
        <end position="226"/>
    </location>
</feature>
<feature type="transmembrane region" description="Helical" evidence="6">
    <location>
        <begin position="166"/>
        <end position="186"/>
    </location>
</feature>
<dbReference type="InterPro" id="IPR001046">
    <property type="entry name" value="NRAMP_fam"/>
</dbReference>
<organism evidence="7 8">
    <name type="scientific">Halovibrio variabilis</name>
    <dbReference type="NCBI Taxonomy" id="31910"/>
    <lineage>
        <taxon>Bacteria</taxon>
        <taxon>Pseudomonadati</taxon>
        <taxon>Pseudomonadota</taxon>
        <taxon>Gammaproteobacteria</taxon>
        <taxon>Oceanospirillales</taxon>
        <taxon>Halomonadaceae</taxon>
        <taxon>Halovibrio</taxon>
    </lineage>
</organism>
<protein>
    <recommendedName>
        <fullName evidence="9">Divalent metal cation transporter</fullName>
    </recommendedName>
</protein>
<dbReference type="EMBL" id="BJXV01000001">
    <property type="protein sequence ID" value="GEN26454.1"/>
    <property type="molecule type" value="Genomic_DNA"/>
</dbReference>
<evidence type="ECO:0000313" key="8">
    <source>
        <dbReference type="Proteomes" id="UP000321303"/>
    </source>
</evidence>
<keyword evidence="8" id="KW-1185">Reference proteome</keyword>
<dbReference type="AlphaFoldDB" id="A0A511UIP1"/>
<evidence type="ECO:0000256" key="5">
    <source>
        <dbReference type="SAM" id="MobiDB-lite"/>
    </source>
</evidence>
<feature type="compositionally biased region" description="Basic and acidic residues" evidence="5">
    <location>
        <begin position="1"/>
        <end position="16"/>
    </location>
</feature>
<feature type="region of interest" description="Disordered" evidence="5">
    <location>
        <begin position="1"/>
        <end position="22"/>
    </location>
</feature>
<feature type="transmembrane region" description="Helical" evidence="6">
    <location>
        <begin position="422"/>
        <end position="444"/>
    </location>
</feature>
<dbReference type="Proteomes" id="UP000321303">
    <property type="component" value="Unassembled WGS sequence"/>
</dbReference>
<evidence type="ECO:0000256" key="4">
    <source>
        <dbReference type="ARBA" id="ARBA00023136"/>
    </source>
</evidence>
<gene>
    <name evidence="7" type="ORF">HVA01_01000</name>
</gene>
<dbReference type="NCBIfam" id="NF037982">
    <property type="entry name" value="Nramp_1"/>
    <property type="match status" value="1"/>
</dbReference>
<feature type="transmembrane region" description="Helical" evidence="6">
    <location>
        <begin position="139"/>
        <end position="159"/>
    </location>
</feature>
<accession>A0A511UIP1</accession>
<evidence type="ECO:0000256" key="1">
    <source>
        <dbReference type="ARBA" id="ARBA00004141"/>
    </source>
</evidence>
<evidence type="ECO:0000256" key="3">
    <source>
        <dbReference type="ARBA" id="ARBA00022989"/>
    </source>
</evidence>
<evidence type="ECO:0000313" key="7">
    <source>
        <dbReference type="EMBL" id="GEN26454.1"/>
    </source>
</evidence>
<feature type="transmembrane region" description="Helical" evidence="6">
    <location>
        <begin position="328"/>
        <end position="347"/>
    </location>
</feature>
<feature type="transmembrane region" description="Helical" evidence="6">
    <location>
        <begin position="399"/>
        <end position="416"/>
    </location>
</feature>
<feature type="transmembrane region" description="Helical" evidence="6">
    <location>
        <begin position="101"/>
        <end position="133"/>
    </location>
</feature>
<evidence type="ECO:0008006" key="9">
    <source>
        <dbReference type="Google" id="ProtNLM"/>
    </source>
</evidence>
<keyword evidence="2 6" id="KW-0812">Transmembrane</keyword>
<keyword evidence="4 6" id="KW-0472">Membrane</keyword>
<reference evidence="7 8" key="1">
    <citation type="submission" date="2019-07" db="EMBL/GenBank/DDBJ databases">
        <title>Whole genome shotgun sequence of Halomonas variabilis NBRC 102410.</title>
        <authorList>
            <person name="Hosoyama A."/>
            <person name="Uohara A."/>
            <person name="Ohji S."/>
            <person name="Ichikawa N."/>
        </authorList>
    </citation>
    <scope>NUCLEOTIDE SEQUENCE [LARGE SCALE GENOMIC DNA]</scope>
    <source>
        <strain evidence="7 8">NBRC 102410</strain>
    </source>
</reference>
<dbReference type="Pfam" id="PF01566">
    <property type="entry name" value="Nramp"/>
    <property type="match status" value="1"/>
</dbReference>
<feature type="region of interest" description="Disordered" evidence="5">
    <location>
        <begin position="236"/>
        <end position="259"/>
    </location>
</feature>
<evidence type="ECO:0000256" key="6">
    <source>
        <dbReference type="SAM" id="Phobius"/>
    </source>
</evidence>
<name>A0A511UIP1_9GAMM</name>
<feature type="transmembrane region" description="Helical" evidence="6">
    <location>
        <begin position="33"/>
        <end position="52"/>
    </location>
</feature>
<feature type="transmembrane region" description="Helical" evidence="6">
    <location>
        <begin position="279"/>
        <end position="298"/>
    </location>
</feature>
<proteinExistence type="predicted"/>
<keyword evidence="3 6" id="KW-1133">Transmembrane helix</keyword>
<comment type="subcellular location">
    <subcellularLocation>
        <location evidence="1">Membrane</location>
        <topology evidence="1">Multi-pass membrane protein</topology>
    </subcellularLocation>
</comment>
<comment type="caution">
    <text evidence="7">The sequence shown here is derived from an EMBL/GenBank/DDBJ whole genome shotgun (WGS) entry which is preliminary data.</text>
</comment>
<feature type="transmembrane region" description="Helical" evidence="6">
    <location>
        <begin position="456"/>
        <end position="479"/>
    </location>
</feature>
<feature type="transmembrane region" description="Helical" evidence="6">
    <location>
        <begin position="58"/>
        <end position="74"/>
    </location>
</feature>